<evidence type="ECO:0000313" key="7">
    <source>
        <dbReference type="EMBL" id="UPZ17287.1"/>
    </source>
</evidence>
<keyword evidence="3" id="KW-0732">Signal</keyword>
<dbReference type="EMBL" id="CP096829">
    <property type="protein sequence ID" value="UPZ17287.1"/>
    <property type="molecule type" value="Genomic_DNA"/>
</dbReference>
<keyword evidence="8" id="KW-1185">Reference proteome</keyword>
<evidence type="ECO:0000256" key="2">
    <source>
        <dbReference type="ARBA" id="ARBA00006275"/>
    </source>
</evidence>
<proteinExistence type="inferred from homology"/>
<accession>A0ABY4LWU6</accession>
<sequence length="178" mass="20201">MGKADQGTDGYAADKGDHETGYFNKKYVSLQHDNGKGSYVGMFVQMYAWSITDMQLMHAQDFIFMRFADVLLMHSEITKTADGMNAVRARAHLGPVGYSLDNIKTERLHELAFEGLHWFDLVRWGDVETAFNDVTQVRNSGVDANYSVKYRPEIKGLVPIPETEMRLLNGVYNQNPGW</sequence>
<comment type="similarity">
    <text evidence="2">Belongs to the SusD family.</text>
</comment>
<keyword evidence="4" id="KW-0472">Membrane</keyword>
<dbReference type="InterPro" id="IPR011990">
    <property type="entry name" value="TPR-like_helical_dom_sf"/>
</dbReference>
<feature type="domain" description="RagB/SusD" evidence="6">
    <location>
        <begin position="20"/>
        <end position="178"/>
    </location>
</feature>
<comment type="subcellular location">
    <subcellularLocation>
        <location evidence="1">Cell outer membrane</location>
    </subcellularLocation>
</comment>
<keyword evidence="5" id="KW-0998">Cell outer membrane</keyword>
<evidence type="ECO:0000256" key="5">
    <source>
        <dbReference type="ARBA" id="ARBA00023237"/>
    </source>
</evidence>
<dbReference type="Gene3D" id="1.25.40.390">
    <property type="match status" value="1"/>
</dbReference>
<dbReference type="Proteomes" id="UP000829998">
    <property type="component" value="Chromosome"/>
</dbReference>
<reference evidence="7 8" key="1">
    <citation type="submission" date="2022-04" db="EMBL/GenBank/DDBJ databases">
        <authorList>
            <person name="Ra J.-S."/>
            <person name="Kim S.-B."/>
        </authorList>
    </citation>
    <scope>NUCLEOTIDE SEQUENCE [LARGE SCALE GENOMIC DNA]</scope>
    <source>
        <strain evidence="7 8">MMS21-Er5</strain>
    </source>
</reference>
<dbReference type="SUPFAM" id="SSF48452">
    <property type="entry name" value="TPR-like"/>
    <property type="match status" value="1"/>
</dbReference>
<evidence type="ECO:0000256" key="3">
    <source>
        <dbReference type="ARBA" id="ARBA00022729"/>
    </source>
</evidence>
<evidence type="ECO:0000259" key="6">
    <source>
        <dbReference type="Pfam" id="PF07980"/>
    </source>
</evidence>
<organism evidence="7 8">
    <name type="scientific">Flavobacterium humidisoli</name>
    <dbReference type="NCBI Taxonomy" id="2937442"/>
    <lineage>
        <taxon>Bacteria</taxon>
        <taxon>Pseudomonadati</taxon>
        <taxon>Bacteroidota</taxon>
        <taxon>Flavobacteriia</taxon>
        <taxon>Flavobacteriales</taxon>
        <taxon>Flavobacteriaceae</taxon>
        <taxon>Flavobacterium</taxon>
    </lineage>
</organism>
<name>A0ABY4LWU6_9FLAO</name>
<dbReference type="InterPro" id="IPR012944">
    <property type="entry name" value="SusD_RagB_dom"/>
</dbReference>
<protein>
    <submittedName>
        <fullName evidence="7">RagB/SusD family nutrient uptake outer membrane protein</fullName>
    </submittedName>
</protein>
<gene>
    <name evidence="7" type="ORF">M0M44_08025</name>
</gene>
<evidence type="ECO:0000313" key="8">
    <source>
        <dbReference type="Proteomes" id="UP000829998"/>
    </source>
</evidence>
<evidence type="ECO:0000256" key="4">
    <source>
        <dbReference type="ARBA" id="ARBA00023136"/>
    </source>
</evidence>
<dbReference type="Pfam" id="PF07980">
    <property type="entry name" value="SusD_RagB"/>
    <property type="match status" value="1"/>
</dbReference>
<evidence type="ECO:0000256" key="1">
    <source>
        <dbReference type="ARBA" id="ARBA00004442"/>
    </source>
</evidence>